<keyword evidence="10" id="KW-1133">Transmembrane helix</keyword>
<keyword evidence="8" id="KW-0862">Zinc</keyword>
<evidence type="ECO:0000256" key="14">
    <source>
        <dbReference type="ARBA" id="ARBA00046615"/>
    </source>
</evidence>
<dbReference type="InParanoid" id="A0A341CFA3"/>
<name>A0A341CFA3_NEOAA</name>
<dbReference type="PANTHER" id="PTHR12888:SF0">
    <property type="entry name" value="PEROXISOME ASSEMBLY PROTEIN 12"/>
    <property type="match status" value="1"/>
</dbReference>
<evidence type="ECO:0000256" key="13">
    <source>
        <dbReference type="ARBA" id="ARBA00045862"/>
    </source>
</evidence>
<comment type="pathway">
    <text evidence="2">Protein modification; protein ubiquitination.</text>
</comment>
<comment type="subunit">
    <text evidence="14">Component of the PEX2-PEX10-PEX12 retrotranslocation channel, composed of PEX2, PEX10 and PEX12. Interacts with PEX19 via its cytoplasmic domain.</text>
</comment>
<dbReference type="STRING" id="1706337.A0A341CFA3"/>
<evidence type="ECO:0000256" key="2">
    <source>
        <dbReference type="ARBA" id="ARBA00004906"/>
    </source>
</evidence>
<protein>
    <submittedName>
        <fullName evidence="17">Peroxisome assembly protein 12-like</fullName>
    </submittedName>
</protein>
<dbReference type="AlphaFoldDB" id="A0A341CFA3"/>
<evidence type="ECO:0000256" key="5">
    <source>
        <dbReference type="ARBA" id="ARBA00022692"/>
    </source>
</evidence>
<comment type="similarity">
    <text evidence="3">Belongs to the pex2/pex10/pex12 family.</text>
</comment>
<evidence type="ECO:0000256" key="11">
    <source>
        <dbReference type="ARBA" id="ARBA00023136"/>
    </source>
</evidence>
<dbReference type="GeneID" id="112408115"/>
<dbReference type="PANTHER" id="PTHR12888">
    <property type="entry name" value="PEROXISOME ASSEMBLY PROTEIN 12 PEROXIN-12"/>
    <property type="match status" value="1"/>
</dbReference>
<accession>A0A341CFA3</accession>
<keyword evidence="7" id="KW-0863">Zinc-finger</keyword>
<evidence type="ECO:0000256" key="4">
    <source>
        <dbReference type="ARBA" id="ARBA00022448"/>
    </source>
</evidence>
<dbReference type="GO" id="GO:0004842">
    <property type="term" value="F:ubiquitin-protein transferase activity"/>
    <property type="evidence" value="ECO:0007669"/>
    <property type="project" value="TreeGrafter"/>
</dbReference>
<dbReference type="GO" id="GO:0016558">
    <property type="term" value="P:protein import into peroxisome matrix"/>
    <property type="evidence" value="ECO:0007669"/>
    <property type="project" value="InterPro"/>
</dbReference>
<evidence type="ECO:0000256" key="1">
    <source>
        <dbReference type="ARBA" id="ARBA00004585"/>
    </source>
</evidence>
<organism evidence="16 17">
    <name type="scientific">Neophocaena asiaeorientalis asiaeorientalis</name>
    <name type="common">Yangtze finless porpoise</name>
    <name type="synonym">Neophocaena phocaenoides subsp. asiaeorientalis</name>
    <dbReference type="NCBI Taxonomy" id="1706337"/>
    <lineage>
        <taxon>Eukaryota</taxon>
        <taxon>Metazoa</taxon>
        <taxon>Chordata</taxon>
        <taxon>Craniata</taxon>
        <taxon>Vertebrata</taxon>
        <taxon>Euteleostomi</taxon>
        <taxon>Mammalia</taxon>
        <taxon>Eutheria</taxon>
        <taxon>Laurasiatheria</taxon>
        <taxon>Artiodactyla</taxon>
        <taxon>Whippomorpha</taxon>
        <taxon>Cetacea</taxon>
        <taxon>Odontoceti</taxon>
        <taxon>Phocoenidae</taxon>
        <taxon>Neophocaena</taxon>
    </lineage>
</organism>
<evidence type="ECO:0000256" key="3">
    <source>
        <dbReference type="ARBA" id="ARBA00008704"/>
    </source>
</evidence>
<dbReference type="KEGG" id="nasi:112408115"/>
<evidence type="ECO:0000256" key="9">
    <source>
        <dbReference type="ARBA" id="ARBA00022927"/>
    </source>
</evidence>
<keyword evidence="12" id="KW-0576">Peroxisome</keyword>
<keyword evidence="16" id="KW-1185">Reference proteome</keyword>
<comment type="subcellular location">
    <subcellularLocation>
        <location evidence="1">Peroxisome membrane</location>
        <topology evidence="1">Multi-pass membrane protein</topology>
    </subcellularLocation>
</comment>
<dbReference type="RefSeq" id="XP_024613446.1">
    <property type="nucleotide sequence ID" value="XM_024757678.1"/>
</dbReference>
<dbReference type="GO" id="GO:0005778">
    <property type="term" value="C:peroxisomal membrane"/>
    <property type="evidence" value="ECO:0007669"/>
    <property type="project" value="UniProtKB-SubCell"/>
</dbReference>
<sequence length="143" mass="16343">MAEHGAHITTASAVDDQPSIFEVVAQDSLMTAVRPALHHVVKVLAESNPARYGFLWKWFDEIFTLLDLLLQQHYLSKTSASFSENFYGLKRIIMGDTHKLQRLASAGLPKKQLWKSVIFLVLLPYLKVKLEKLISSLREEDEY</sequence>
<evidence type="ECO:0000256" key="12">
    <source>
        <dbReference type="ARBA" id="ARBA00023140"/>
    </source>
</evidence>
<evidence type="ECO:0000256" key="8">
    <source>
        <dbReference type="ARBA" id="ARBA00022833"/>
    </source>
</evidence>
<dbReference type="Proteomes" id="UP000252040">
    <property type="component" value="Unplaced"/>
</dbReference>
<dbReference type="InterPro" id="IPR006845">
    <property type="entry name" value="Pex_N"/>
</dbReference>
<keyword evidence="4" id="KW-0813">Transport</keyword>
<keyword evidence="5" id="KW-0812">Transmembrane</keyword>
<keyword evidence="6" id="KW-0479">Metal-binding</keyword>
<dbReference type="GO" id="GO:0008270">
    <property type="term" value="F:zinc ion binding"/>
    <property type="evidence" value="ECO:0007669"/>
    <property type="project" value="UniProtKB-KW"/>
</dbReference>
<gene>
    <name evidence="17" type="primary">LOC112408115</name>
</gene>
<evidence type="ECO:0000313" key="17">
    <source>
        <dbReference type="RefSeq" id="XP_024613446.1"/>
    </source>
</evidence>
<proteinExistence type="inferred from homology"/>
<evidence type="ECO:0000313" key="16">
    <source>
        <dbReference type="Proteomes" id="UP000252040"/>
    </source>
</evidence>
<evidence type="ECO:0000256" key="6">
    <source>
        <dbReference type="ARBA" id="ARBA00022723"/>
    </source>
</evidence>
<dbReference type="Pfam" id="PF04757">
    <property type="entry name" value="Pex2_Pex12"/>
    <property type="match status" value="1"/>
</dbReference>
<dbReference type="GO" id="GO:0006513">
    <property type="term" value="P:protein monoubiquitination"/>
    <property type="evidence" value="ECO:0007669"/>
    <property type="project" value="TreeGrafter"/>
</dbReference>
<keyword evidence="9" id="KW-0653">Protein transport</keyword>
<comment type="function">
    <text evidence="13">Component of a retrotranslocation channel required for peroxisome organization by mediating export of the PEX5 receptor from peroxisomes to the cytosol, thereby promoting PEX5 recycling. The retrotranslocation channel is composed of PEX2, PEX10 and PEX12; each subunit contributing transmembrane segments that coassemble into an open channel that specifically allows the passage of PEX5 through the peroxisomal membrane. PEX12 also regulates PEX5 recycling by activating the E3 ubiquitin-protein ligase activity of PEX10. When PEX5 recycling is compromised, PEX12 stimulates PEX10-mediated polyubiquitination of PEX5, leading to its subsequent degradation.</text>
</comment>
<evidence type="ECO:0000259" key="15">
    <source>
        <dbReference type="Pfam" id="PF04757"/>
    </source>
</evidence>
<reference evidence="17" key="1">
    <citation type="submission" date="2025-08" db="UniProtKB">
        <authorList>
            <consortium name="RefSeq"/>
        </authorList>
    </citation>
    <scope>IDENTIFICATION</scope>
    <source>
        <tissue evidence="17">Meat</tissue>
    </source>
</reference>
<dbReference type="GO" id="GO:1990429">
    <property type="term" value="C:peroxisomal importomer complex"/>
    <property type="evidence" value="ECO:0007669"/>
    <property type="project" value="TreeGrafter"/>
</dbReference>
<evidence type="ECO:0000256" key="10">
    <source>
        <dbReference type="ARBA" id="ARBA00022989"/>
    </source>
</evidence>
<evidence type="ECO:0000256" key="7">
    <source>
        <dbReference type="ARBA" id="ARBA00022771"/>
    </source>
</evidence>
<keyword evidence="11" id="KW-0472">Membrane</keyword>
<feature type="domain" description="Pex N-terminal" evidence="15">
    <location>
        <begin position="27"/>
        <end position="141"/>
    </location>
</feature>
<dbReference type="InterPro" id="IPR017375">
    <property type="entry name" value="PEX12"/>
</dbReference>